<comment type="caution">
    <text evidence="1">The sequence shown here is derived from an EMBL/GenBank/DDBJ whole genome shotgun (WGS) entry which is preliminary data.</text>
</comment>
<accession>A0ACC6KVT1</accession>
<keyword evidence="1" id="KW-0238">DNA-binding</keyword>
<keyword evidence="2" id="KW-1185">Reference proteome</keyword>
<dbReference type="Proteomes" id="UP001246858">
    <property type="component" value="Unassembled WGS sequence"/>
</dbReference>
<proteinExistence type="predicted"/>
<organism evidence="1 2">
    <name type="scientific">Pedobacter africanus</name>
    <dbReference type="NCBI Taxonomy" id="151894"/>
    <lineage>
        <taxon>Bacteria</taxon>
        <taxon>Pseudomonadati</taxon>
        <taxon>Bacteroidota</taxon>
        <taxon>Sphingobacteriia</taxon>
        <taxon>Sphingobacteriales</taxon>
        <taxon>Sphingobacteriaceae</taxon>
        <taxon>Pedobacter</taxon>
    </lineage>
</organism>
<evidence type="ECO:0000313" key="1">
    <source>
        <dbReference type="EMBL" id="MDR6783262.1"/>
    </source>
</evidence>
<gene>
    <name evidence="1" type="ORF">J2X78_001814</name>
</gene>
<evidence type="ECO:0000313" key="2">
    <source>
        <dbReference type="Proteomes" id="UP001246858"/>
    </source>
</evidence>
<reference evidence="1" key="1">
    <citation type="submission" date="2023-07" db="EMBL/GenBank/DDBJ databases">
        <title>Sorghum-associated microbial communities from plants grown in Nebraska, USA.</title>
        <authorList>
            <person name="Schachtman D."/>
        </authorList>
    </citation>
    <scope>NUCLEOTIDE SEQUENCE</scope>
    <source>
        <strain evidence="1">2697</strain>
    </source>
</reference>
<protein>
    <submittedName>
        <fullName evidence="1">DNA-binding response OmpR family regulator</fullName>
    </submittedName>
</protein>
<sequence length="231" mass="26445">MNNENRHILLVEDELNLAGIIKDVLENQGFKVSSVADGNEAYFNYLAVKPDLLILDVMLPGESGLAVAKKIRIEDDSTPIIFLTARSMPQDVLNGFESGGNDYLKKPFDMDELLVRIRVLLTRNRLLEQHGILNGVVEIGEYQYDVKRSILLHQGLSRQLSAREGEVLKVLYQSRNRLLTRKDLLVQVWGDDDFFSSRSLDVYISRLRRYLKPDPLVQIINHRGFGYKLIC</sequence>
<dbReference type="EMBL" id="JAVDTF010000001">
    <property type="protein sequence ID" value="MDR6783262.1"/>
    <property type="molecule type" value="Genomic_DNA"/>
</dbReference>
<name>A0ACC6KVT1_9SPHI</name>